<dbReference type="PANTHER" id="PTHR12465:SF0">
    <property type="entry name" value="MEDIATOR OF RNA POLYMERASE II TRANSCRIPTION SUBUNIT 20"/>
    <property type="match status" value="1"/>
</dbReference>
<keyword evidence="6" id="KW-0010">Activator</keyword>
<keyword evidence="4 6" id="KW-0539">Nucleus</keyword>
<name>A0AAD9UFM8_RIDPI</name>
<evidence type="ECO:0000313" key="8">
    <source>
        <dbReference type="Proteomes" id="UP001209878"/>
    </source>
</evidence>
<feature type="non-terminal residue" evidence="7">
    <location>
        <position position="1"/>
    </location>
</feature>
<evidence type="ECO:0000256" key="2">
    <source>
        <dbReference type="ARBA" id="ARBA00010743"/>
    </source>
</evidence>
<dbReference type="EMBL" id="JAODUO010000162">
    <property type="protein sequence ID" value="KAK2187549.1"/>
    <property type="molecule type" value="Genomic_DNA"/>
</dbReference>
<evidence type="ECO:0000256" key="3">
    <source>
        <dbReference type="ARBA" id="ARBA00019690"/>
    </source>
</evidence>
<proteinExistence type="inferred from homology"/>
<dbReference type="GO" id="GO:0016592">
    <property type="term" value="C:mediator complex"/>
    <property type="evidence" value="ECO:0007669"/>
    <property type="project" value="InterPro"/>
</dbReference>
<evidence type="ECO:0000256" key="4">
    <source>
        <dbReference type="ARBA" id="ARBA00023242"/>
    </source>
</evidence>
<protein>
    <recommendedName>
        <fullName evidence="3 6">Mediator of RNA polymerase II transcription subunit 20</fullName>
    </recommendedName>
    <alternativeName>
        <fullName evidence="5 6">Mediator complex subunit 20</fullName>
    </alternativeName>
</protein>
<comment type="similarity">
    <text evidence="2 6">Belongs to the Mediator complex subunit 20 family.</text>
</comment>
<accession>A0AAD9UFM8</accession>
<dbReference type="InterPro" id="IPR013921">
    <property type="entry name" value="Mediator_Med20"/>
</dbReference>
<organism evidence="7 8">
    <name type="scientific">Ridgeia piscesae</name>
    <name type="common">Tubeworm</name>
    <dbReference type="NCBI Taxonomy" id="27915"/>
    <lineage>
        <taxon>Eukaryota</taxon>
        <taxon>Metazoa</taxon>
        <taxon>Spiralia</taxon>
        <taxon>Lophotrochozoa</taxon>
        <taxon>Annelida</taxon>
        <taxon>Polychaeta</taxon>
        <taxon>Sedentaria</taxon>
        <taxon>Canalipalpata</taxon>
        <taxon>Sabellida</taxon>
        <taxon>Siboglinidae</taxon>
        <taxon>Ridgeia</taxon>
    </lineage>
</organism>
<evidence type="ECO:0000256" key="6">
    <source>
        <dbReference type="RuleBase" id="RU364152"/>
    </source>
</evidence>
<dbReference type="Proteomes" id="UP001209878">
    <property type="component" value="Unassembled WGS sequence"/>
</dbReference>
<comment type="subunit">
    <text evidence="6">Component of the Mediator complex.</text>
</comment>
<comment type="subcellular location">
    <subcellularLocation>
        <location evidence="1 6">Nucleus</location>
    </subcellularLocation>
</comment>
<keyword evidence="6" id="KW-0804">Transcription</keyword>
<evidence type="ECO:0000313" key="7">
    <source>
        <dbReference type="EMBL" id="KAK2187549.1"/>
    </source>
</evidence>
<keyword evidence="6" id="KW-0805">Transcription regulation</keyword>
<gene>
    <name evidence="6" type="primary">MED20</name>
    <name evidence="7" type="ORF">NP493_162g05000</name>
</gene>
<sequence length="204" mass="22690">GVGSVVAYPLPEGKSGQHTVDILQKRVEQLGATKTGSFTIDCETYQAQSIPQQRLVHVLHNSEQPASCFSVLDTGTCLVADSLFDLLMLKLKGFYVPRKNAKVESRGQRYELGDFLIKIGSVVLGQNTSFKGILVEVEYRPCVVANECWGLLKEFMHGFLGNICDTPPNHLKTKMDSVYMPADTIMQYLEHFNNLRKAAAQPPR</sequence>
<keyword evidence="8" id="KW-1185">Reference proteome</keyword>
<dbReference type="AlphaFoldDB" id="A0AAD9UFM8"/>
<comment type="caution">
    <text evidence="7">The sequence shown here is derived from an EMBL/GenBank/DDBJ whole genome shotgun (WGS) entry which is preliminary data.</text>
</comment>
<comment type="function">
    <text evidence="6">Component of the Mediator complex, a coactivator involved in the regulated transcription of nearly all RNA polymerase II-dependent genes. Mediator functions as a bridge to convey information from gene-specific regulatory proteins to the basal RNA polymerase II transcription machinery. Mediator is recruited to promoters by direct interactions with regulatory proteins and serves as a scaffold for the assembly of a functional preinitiation complex with RNA polymerase II and the general transcription factors.</text>
</comment>
<dbReference type="Pfam" id="PF08612">
    <property type="entry name" value="Med20"/>
    <property type="match status" value="1"/>
</dbReference>
<dbReference type="PANTHER" id="PTHR12465">
    <property type="entry name" value="UBIQUITIN SPECIFIC PROTEASE HOMOLOG 49"/>
    <property type="match status" value="1"/>
</dbReference>
<evidence type="ECO:0000256" key="1">
    <source>
        <dbReference type="ARBA" id="ARBA00004123"/>
    </source>
</evidence>
<reference evidence="7" key="1">
    <citation type="journal article" date="2023" name="Mol. Biol. Evol.">
        <title>Third-Generation Sequencing Reveals the Adaptive Role of the Epigenome in Three Deep-Sea Polychaetes.</title>
        <authorList>
            <person name="Perez M."/>
            <person name="Aroh O."/>
            <person name="Sun Y."/>
            <person name="Lan Y."/>
            <person name="Juniper S.K."/>
            <person name="Young C.R."/>
            <person name="Angers B."/>
            <person name="Qian P.Y."/>
        </authorList>
    </citation>
    <scope>NUCLEOTIDE SEQUENCE</scope>
    <source>
        <strain evidence="7">R07B-5</strain>
    </source>
</reference>
<evidence type="ECO:0000256" key="5">
    <source>
        <dbReference type="ARBA" id="ARBA00031954"/>
    </source>
</evidence>
<dbReference type="GO" id="GO:0006357">
    <property type="term" value="P:regulation of transcription by RNA polymerase II"/>
    <property type="evidence" value="ECO:0007669"/>
    <property type="project" value="InterPro"/>
</dbReference>
<dbReference type="GO" id="GO:0003713">
    <property type="term" value="F:transcription coactivator activity"/>
    <property type="evidence" value="ECO:0007669"/>
    <property type="project" value="TreeGrafter"/>
</dbReference>